<protein>
    <submittedName>
        <fullName evidence="2">Cation-binding protein</fullName>
    </submittedName>
</protein>
<keyword evidence="3" id="KW-1185">Reference proteome</keyword>
<feature type="domain" description="Hemerythrin-like" evidence="1">
    <location>
        <begin position="51"/>
        <end position="124"/>
    </location>
</feature>
<dbReference type="RefSeq" id="WP_103052722.1">
    <property type="nucleotide sequence ID" value="NZ_POWF01000008.1"/>
</dbReference>
<proteinExistence type="predicted"/>
<reference evidence="2 3" key="1">
    <citation type="submission" date="2018-01" db="EMBL/GenBank/DDBJ databases">
        <title>The draft genome of Hanstruepera neustonica JCM19743.</title>
        <authorList>
            <person name="He R.-H."/>
            <person name="Du Z.-J."/>
        </authorList>
    </citation>
    <scope>NUCLEOTIDE SEQUENCE [LARGE SCALE GENOMIC DNA]</scope>
    <source>
        <strain evidence="2 3">JCM19743</strain>
    </source>
</reference>
<evidence type="ECO:0000313" key="3">
    <source>
        <dbReference type="Proteomes" id="UP000236641"/>
    </source>
</evidence>
<dbReference type="Proteomes" id="UP000236641">
    <property type="component" value="Unassembled WGS sequence"/>
</dbReference>
<accession>A0A2K1DWS6</accession>
<evidence type="ECO:0000313" key="2">
    <source>
        <dbReference type="EMBL" id="PNQ72478.1"/>
    </source>
</evidence>
<gene>
    <name evidence="2" type="ORF">C1T31_11860</name>
</gene>
<comment type="caution">
    <text evidence="2">The sequence shown here is derived from an EMBL/GenBank/DDBJ whole genome shotgun (WGS) entry which is preliminary data.</text>
</comment>
<dbReference type="InterPro" id="IPR012312">
    <property type="entry name" value="Hemerythrin-like"/>
</dbReference>
<sequence>MKSPNKPLKRHTALQPLSKEHHHGLLLCWKIRTGFSKKITPERIWAYANWFYKTHLIPHFKIEEEYIFTILNSDNKLVIEAIEQHRELQMLFTESDKNTQTLSTIELLLEKHIRFEERVLFPKIQNVATEKQFETIEALHNDEKFIDKEDDVFWK</sequence>
<name>A0A2K1DWS6_9FLAO</name>
<dbReference type="AlphaFoldDB" id="A0A2K1DWS6"/>
<evidence type="ECO:0000259" key="1">
    <source>
        <dbReference type="Pfam" id="PF01814"/>
    </source>
</evidence>
<dbReference type="Gene3D" id="1.20.120.520">
    <property type="entry name" value="nmb1532 protein domain like"/>
    <property type="match status" value="1"/>
</dbReference>
<dbReference type="Pfam" id="PF01814">
    <property type="entry name" value="Hemerythrin"/>
    <property type="match status" value="1"/>
</dbReference>
<organism evidence="2 3">
    <name type="scientific">Hanstruepera neustonica</name>
    <dbReference type="NCBI Taxonomy" id="1445657"/>
    <lineage>
        <taxon>Bacteria</taxon>
        <taxon>Pseudomonadati</taxon>
        <taxon>Bacteroidota</taxon>
        <taxon>Flavobacteriia</taxon>
        <taxon>Flavobacteriales</taxon>
        <taxon>Flavobacteriaceae</taxon>
        <taxon>Hanstruepera</taxon>
    </lineage>
</organism>
<dbReference type="OrthoDB" id="9793254at2"/>
<dbReference type="EMBL" id="POWF01000008">
    <property type="protein sequence ID" value="PNQ72478.1"/>
    <property type="molecule type" value="Genomic_DNA"/>
</dbReference>